<keyword evidence="3" id="KW-1185">Reference proteome</keyword>
<proteinExistence type="predicted"/>
<organism evidence="2 3">
    <name type="scientific">Coffea canephora</name>
    <name type="common">Robusta coffee</name>
    <dbReference type="NCBI Taxonomy" id="49390"/>
    <lineage>
        <taxon>Eukaryota</taxon>
        <taxon>Viridiplantae</taxon>
        <taxon>Streptophyta</taxon>
        <taxon>Embryophyta</taxon>
        <taxon>Tracheophyta</taxon>
        <taxon>Spermatophyta</taxon>
        <taxon>Magnoliopsida</taxon>
        <taxon>eudicotyledons</taxon>
        <taxon>Gunneridae</taxon>
        <taxon>Pentapetalae</taxon>
        <taxon>asterids</taxon>
        <taxon>lamiids</taxon>
        <taxon>Gentianales</taxon>
        <taxon>Rubiaceae</taxon>
        <taxon>Ixoroideae</taxon>
        <taxon>Gardenieae complex</taxon>
        <taxon>Bertiereae - Coffeeae clade</taxon>
        <taxon>Coffeeae</taxon>
        <taxon>Coffea</taxon>
    </lineage>
</organism>
<dbReference type="PANTHER" id="PTHR35985">
    <property type="entry name" value="OS07G0675200 PROTEIN"/>
    <property type="match status" value="1"/>
</dbReference>
<feature type="region of interest" description="Disordered" evidence="1">
    <location>
        <begin position="31"/>
        <end position="106"/>
    </location>
</feature>
<dbReference type="OMA" id="WPDESKS"/>
<dbReference type="InParanoid" id="A0A068V9A2"/>
<reference evidence="3" key="1">
    <citation type="journal article" date="2014" name="Science">
        <title>The coffee genome provides insight into the convergent evolution of caffeine biosynthesis.</title>
        <authorList>
            <person name="Denoeud F."/>
            <person name="Carretero-Paulet L."/>
            <person name="Dereeper A."/>
            <person name="Droc G."/>
            <person name="Guyot R."/>
            <person name="Pietrella M."/>
            <person name="Zheng C."/>
            <person name="Alberti A."/>
            <person name="Anthony F."/>
            <person name="Aprea G."/>
            <person name="Aury J.M."/>
            <person name="Bento P."/>
            <person name="Bernard M."/>
            <person name="Bocs S."/>
            <person name="Campa C."/>
            <person name="Cenci A."/>
            <person name="Combes M.C."/>
            <person name="Crouzillat D."/>
            <person name="Da Silva C."/>
            <person name="Daddiego L."/>
            <person name="De Bellis F."/>
            <person name="Dussert S."/>
            <person name="Garsmeur O."/>
            <person name="Gayraud T."/>
            <person name="Guignon V."/>
            <person name="Jahn K."/>
            <person name="Jamilloux V."/>
            <person name="Joet T."/>
            <person name="Labadie K."/>
            <person name="Lan T."/>
            <person name="Leclercq J."/>
            <person name="Lepelley M."/>
            <person name="Leroy T."/>
            <person name="Li L.T."/>
            <person name="Librado P."/>
            <person name="Lopez L."/>
            <person name="Munoz A."/>
            <person name="Noel B."/>
            <person name="Pallavicini A."/>
            <person name="Perrotta G."/>
            <person name="Poncet V."/>
            <person name="Pot D."/>
            <person name="Priyono X."/>
            <person name="Rigoreau M."/>
            <person name="Rouard M."/>
            <person name="Rozas J."/>
            <person name="Tranchant-Dubreuil C."/>
            <person name="VanBuren R."/>
            <person name="Zhang Q."/>
            <person name="Andrade A.C."/>
            <person name="Argout X."/>
            <person name="Bertrand B."/>
            <person name="de Kochko A."/>
            <person name="Graziosi G."/>
            <person name="Henry R.J."/>
            <person name="Jayarama X."/>
            <person name="Ming R."/>
            <person name="Nagai C."/>
            <person name="Rounsley S."/>
            <person name="Sankoff D."/>
            <person name="Giuliano G."/>
            <person name="Albert V.A."/>
            <person name="Wincker P."/>
            <person name="Lashermes P."/>
        </authorList>
    </citation>
    <scope>NUCLEOTIDE SEQUENCE [LARGE SCALE GENOMIC DNA]</scope>
    <source>
        <strain evidence="3">cv. DH200-94</strain>
    </source>
</reference>
<accession>A0A068V9A2</accession>
<dbReference type="Gramene" id="CDP17089">
    <property type="protein sequence ID" value="CDP17089"/>
    <property type="gene ID" value="GSCOC_T00005004001"/>
</dbReference>
<dbReference type="Proteomes" id="UP000295252">
    <property type="component" value="Chromosome I"/>
</dbReference>
<evidence type="ECO:0000313" key="2">
    <source>
        <dbReference type="EMBL" id="CDP17089.1"/>
    </source>
</evidence>
<protein>
    <submittedName>
        <fullName evidence="2">Uncharacterized protein</fullName>
    </submittedName>
</protein>
<dbReference type="PANTHER" id="PTHR35985:SF1">
    <property type="entry name" value="OS07G0675200 PROTEIN"/>
    <property type="match status" value="1"/>
</dbReference>
<evidence type="ECO:0000313" key="3">
    <source>
        <dbReference type="Proteomes" id="UP000295252"/>
    </source>
</evidence>
<dbReference type="STRING" id="49390.A0A068V9A2"/>
<dbReference type="OrthoDB" id="779250at2759"/>
<dbReference type="EMBL" id="HG739228">
    <property type="protein sequence ID" value="CDP17089.1"/>
    <property type="molecule type" value="Genomic_DNA"/>
</dbReference>
<sequence>MQSRLAAAAASKVHRLLVSAAISQDHQVFPPAAAPGRLASSISGGGRTADPAIHAVKPEEKAKAASSTNQSEFKPAATKDEDPYVPPKSPCYPSSSPQIQSTGVNQPQEPINQQKRYCTSTTISSPAPVTQSTEAVSCAGLDGSPWPPEGKQEGEDDKAYFEHHKASPLSELKMVDTRKPITRATDGTAGNNQGGYYGGTGVIVWRPEQLDTAEDSLSRATEIWKSNAMRGDPDSPHGRILRALRGELCVYEHDN</sequence>
<name>A0A068V9A2_COFCA</name>
<gene>
    <name evidence="2" type="ORF">GSCOC_T00005004001</name>
</gene>
<dbReference type="AlphaFoldDB" id="A0A068V9A2"/>
<dbReference type="PhylomeDB" id="A0A068V9A2"/>
<evidence type="ECO:0000256" key="1">
    <source>
        <dbReference type="SAM" id="MobiDB-lite"/>
    </source>
</evidence>